<keyword evidence="2" id="KW-0238">DNA-binding</keyword>
<dbReference type="PANTHER" id="PTHR30349:SF64">
    <property type="entry name" value="PROPHAGE INTEGRASE INTD-RELATED"/>
    <property type="match status" value="1"/>
</dbReference>
<organism evidence="5 6">
    <name type="scientific">Nocardia donostiensis</name>
    <dbReference type="NCBI Taxonomy" id="1538463"/>
    <lineage>
        <taxon>Bacteria</taxon>
        <taxon>Bacillati</taxon>
        <taxon>Actinomycetota</taxon>
        <taxon>Actinomycetes</taxon>
        <taxon>Mycobacteriales</taxon>
        <taxon>Nocardiaceae</taxon>
        <taxon>Nocardia</taxon>
    </lineage>
</organism>
<dbReference type="GO" id="GO:0006310">
    <property type="term" value="P:DNA recombination"/>
    <property type="evidence" value="ECO:0007669"/>
    <property type="project" value="UniProtKB-KW"/>
</dbReference>
<dbReference type="InterPro" id="IPR002104">
    <property type="entry name" value="Integrase_catalytic"/>
</dbReference>
<evidence type="ECO:0000256" key="3">
    <source>
        <dbReference type="ARBA" id="ARBA00023172"/>
    </source>
</evidence>
<dbReference type="InterPro" id="IPR050090">
    <property type="entry name" value="Tyrosine_recombinase_XerCD"/>
</dbReference>
<dbReference type="Gene3D" id="1.10.150.130">
    <property type="match status" value="1"/>
</dbReference>
<dbReference type="RefSeq" id="WP_077119486.1">
    <property type="nucleotide sequence ID" value="NZ_MUKP01000013.1"/>
</dbReference>
<reference evidence="5 6" key="1">
    <citation type="journal article" date="2016" name="Antonie Van Leeuwenhoek">
        <title>Nocardia donostiensis sp. nov., isolated from human respiratory specimens.</title>
        <authorList>
            <person name="Ercibengoa M."/>
            <person name="Bell M."/>
            <person name="Marimon J.M."/>
            <person name="Humrighouse B."/>
            <person name="Klenk H.P."/>
            <person name="Potter G."/>
            <person name="Perez-Trallero E."/>
        </authorList>
    </citation>
    <scope>NUCLEOTIDE SEQUENCE [LARGE SCALE GENOMIC DNA]</scope>
    <source>
        <strain evidence="5 6">X1655</strain>
    </source>
</reference>
<name>A0A1W0BCC0_9NOCA</name>
<keyword evidence="6" id="KW-1185">Reference proteome</keyword>
<evidence type="ECO:0000256" key="1">
    <source>
        <dbReference type="ARBA" id="ARBA00008857"/>
    </source>
</evidence>
<evidence type="ECO:0000313" key="6">
    <source>
        <dbReference type="Proteomes" id="UP000188836"/>
    </source>
</evidence>
<dbReference type="OrthoDB" id="1822491at2"/>
<keyword evidence="3" id="KW-0233">DNA recombination</keyword>
<dbReference type="InterPro" id="IPR011010">
    <property type="entry name" value="DNA_brk_join_enz"/>
</dbReference>
<dbReference type="EMBL" id="MUMY01000017">
    <property type="protein sequence ID" value="ONM47175.1"/>
    <property type="molecule type" value="Genomic_DNA"/>
</dbReference>
<dbReference type="InterPro" id="IPR013762">
    <property type="entry name" value="Integrase-like_cat_sf"/>
</dbReference>
<evidence type="ECO:0000256" key="2">
    <source>
        <dbReference type="ARBA" id="ARBA00023125"/>
    </source>
</evidence>
<accession>A0A1W0BCC0</accession>
<proteinExistence type="inferred from homology"/>
<dbReference type="PROSITE" id="PS51898">
    <property type="entry name" value="TYR_RECOMBINASE"/>
    <property type="match status" value="1"/>
</dbReference>
<gene>
    <name evidence="5" type="ORF">B0T46_19605</name>
</gene>
<dbReference type="Pfam" id="PF00589">
    <property type="entry name" value="Phage_integrase"/>
    <property type="match status" value="1"/>
</dbReference>
<dbReference type="GO" id="GO:0003677">
    <property type="term" value="F:DNA binding"/>
    <property type="evidence" value="ECO:0007669"/>
    <property type="project" value="UniProtKB-KW"/>
</dbReference>
<evidence type="ECO:0000259" key="4">
    <source>
        <dbReference type="PROSITE" id="PS51898"/>
    </source>
</evidence>
<protein>
    <submittedName>
        <fullName evidence="5">Site-specific integrase</fullName>
    </submittedName>
</protein>
<sequence>MTARRNRRAGVEDLWTKEERDDDGTVRRVPSKLYGKGKRWRGRYVDDAGNEYTKRWARKVDAQAWLDQQTAALMQGTHVAPKNAQITVQQWCDEWVKGYRRHRGSTVELAEQHIGRITAEFGKLPLSAVRPSMVKAWCAKMKAEPLADSYVYSLHSRLAQILGDAVHDGILARNPCSRRTSPPPGKQKVYVATTEQIWQIHDAMPKHLRVAILLGAFAGLRIAEVSQLQVADVDFIRGVVHPKQQWKDQPLKTDASDAPVPIPSELALMLSASVKQWPGVHLLCNEVGKPVSPWTLRNHLRTAKATVADLPESFSFHDLRHYYASLLIAKGADIKTVQARMRHGSAMTTLRYYAHLWPDADEATRTAVGDVLRERTVATA</sequence>
<comment type="similarity">
    <text evidence="1">Belongs to the 'phage' integrase family.</text>
</comment>
<feature type="domain" description="Tyr recombinase" evidence="4">
    <location>
        <begin position="187"/>
        <end position="368"/>
    </location>
</feature>
<dbReference type="GO" id="GO:0015074">
    <property type="term" value="P:DNA integration"/>
    <property type="evidence" value="ECO:0007669"/>
    <property type="project" value="InterPro"/>
</dbReference>
<dbReference type="InterPro" id="IPR010998">
    <property type="entry name" value="Integrase_recombinase_N"/>
</dbReference>
<dbReference type="PANTHER" id="PTHR30349">
    <property type="entry name" value="PHAGE INTEGRASE-RELATED"/>
    <property type="match status" value="1"/>
</dbReference>
<dbReference type="Proteomes" id="UP000188836">
    <property type="component" value="Unassembled WGS sequence"/>
</dbReference>
<dbReference type="SUPFAM" id="SSF56349">
    <property type="entry name" value="DNA breaking-rejoining enzymes"/>
    <property type="match status" value="1"/>
</dbReference>
<dbReference type="Gene3D" id="1.10.443.10">
    <property type="entry name" value="Intergrase catalytic core"/>
    <property type="match status" value="1"/>
</dbReference>
<evidence type="ECO:0000313" key="5">
    <source>
        <dbReference type="EMBL" id="ONM47175.1"/>
    </source>
</evidence>
<dbReference type="AlphaFoldDB" id="A0A1W0BCC0"/>
<comment type="caution">
    <text evidence="5">The sequence shown here is derived from an EMBL/GenBank/DDBJ whole genome shotgun (WGS) entry which is preliminary data.</text>
</comment>
<dbReference type="CDD" id="cd01189">
    <property type="entry name" value="INT_ICEBs1_C_like"/>
    <property type="match status" value="1"/>
</dbReference>